<dbReference type="PROSITE" id="PS50930">
    <property type="entry name" value="HTH_LYTTR"/>
    <property type="match status" value="1"/>
</dbReference>
<dbReference type="SMART" id="SM00448">
    <property type="entry name" value="REC"/>
    <property type="match status" value="1"/>
</dbReference>
<evidence type="ECO:0000313" key="4">
    <source>
        <dbReference type="EMBL" id="AXB56652.1"/>
    </source>
</evidence>
<dbReference type="SUPFAM" id="SSF52172">
    <property type="entry name" value="CheY-like"/>
    <property type="match status" value="1"/>
</dbReference>
<evidence type="ECO:0000259" key="2">
    <source>
        <dbReference type="PROSITE" id="PS50110"/>
    </source>
</evidence>
<dbReference type="Pfam" id="PF04397">
    <property type="entry name" value="LytTR"/>
    <property type="match status" value="1"/>
</dbReference>
<keyword evidence="1" id="KW-0597">Phosphoprotein</keyword>
<organism evidence="4 5">
    <name type="scientific">Flavobacterium fluviale</name>
    <dbReference type="NCBI Taxonomy" id="2249356"/>
    <lineage>
        <taxon>Bacteria</taxon>
        <taxon>Pseudomonadati</taxon>
        <taxon>Bacteroidota</taxon>
        <taxon>Flavobacteriia</taxon>
        <taxon>Flavobacteriales</taxon>
        <taxon>Flavobacteriaceae</taxon>
        <taxon>Flavobacterium</taxon>
    </lineage>
</organism>
<dbReference type="InterPro" id="IPR007492">
    <property type="entry name" value="LytTR_DNA-bd_dom"/>
</dbReference>
<dbReference type="OrthoDB" id="2168082at2"/>
<dbReference type="PANTHER" id="PTHR37299:SF1">
    <property type="entry name" value="STAGE 0 SPORULATION PROTEIN A HOMOLOG"/>
    <property type="match status" value="1"/>
</dbReference>
<evidence type="ECO:0000313" key="5">
    <source>
        <dbReference type="Proteomes" id="UP000251561"/>
    </source>
</evidence>
<reference evidence="4 5" key="1">
    <citation type="submission" date="2018-06" db="EMBL/GenBank/DDBJ databases">
        <title>Genome sequencing of Flavobacterium.</title>
        <authorList>
            <person name="Baek M.-G."/>
            <person name="Yi H."/>
        </authorList>
    </citation>
    <scope>NUCLEOTIDE SEQUENCE [LARGE SCALE GENOMIC DNA]</scope>
    <source>
        <strain evidence="4 5">HYN0086</strain>
    </source>
</reference>
<dbReference type="InterPro" id="IPR046947">
    <property type="entry name" value="LytR-like"/>
</dbReference>
<dbReference type="EMBL" id="CP030261">
    <property type="protein sequence ID" value="AXB56652.1"/>
    <property type="molecule type" value="Genomic_DNA"/>
</dbReference>
<dbReference type="PANTHER" id="PTHR37299">
    <property type="entry name" value="TRANSCRIPTIONAL REGULATOR-RELATED"/>
    <property type="match status" value="1"/>
</dbReference>
<dbReference type="GO" id="GO:0000156">
    <property type="term" value="F:phosphorelay response regulator activity"/>
    <property type="evidence" value="ECO:0007669"/>
    <property type="project" value="InterPro"/>
</dbReference>
<name>A0A344LRW0_9FLAO</name>
<dbReference type="Pfam" id="PF00072">
    <property type="entry name" value="Response_reg"/>
    <property type="match status" value="1"/>
</dbReference>
<protein>
    <submittedName>
        <fullName evidence="4">DNA-binding response regulator</fullName>
    </submittedName>
</protein>
<sequence length="237" mass="26865">MALTYRCLIIDDESPAHKALISHISKFDELEHSGSAFNGMEAIKLLNENQYDIIFLDINMPVISGVELMELQPNRPLTIVTTAYSDFALSAYQNDAIDYLMKPISLEKFSKAIEKAKTYHSGNTIKKETVLTEKTFSYRTNGQMFTMSLSDILYIESLGNYMKLYSKKLKSPVIIYGSLSNIGEEINCSNFIQVHRSFIINTKEITSVTFKSLTLSNGEIIPVGRKYQILLDNISMR</sequence>
<feature type="domain" description="Response regulatory" evidence="2">
    <location>
        <begin position="6"/>
        <end position="117"/>
    </location>
</feature>
<dbReference type="Gene3D" id="2.40.50.1020">
    <property type="entry name" value="LytTr DNA-binding domain"/>
    <property type="match status" value="1"/>
</dbReference>
<dbReference type="RefSeq" id="WP_113677661.1">
    <property type="nucleotide sequence ID" value="NZ_CP030261.1"/>
</dbReference>
<evidence type="ECO:0000256" key="1">
    <source>
        <dbReference type="PROSITE-ProRule" id="PRU00169"/>
    </source>
</evidence>
<dbReference type="InterPro" id="IPR001789">
    <property type="entry name" value="Sig_transdc_resp-reg_receiver"/>
</dbReference>
<keyword evidence="4" id="KW-0238">DNA-binding</keyword>
<dbReference type="AlphaFoldDB" id="A0A344LRW0"/>
<evidence type="ECO:0000259" key="3">
    <source>
        <dbReference type="PROSITE" id="PS50930"/>
    </source>
</evidence>
<dbReference type="PROSITE" id="PS50110">
    <property type="entry name" value="RESPONSE_REGULATORY"/>
    <property type="match status" value="1"/>
</dbReference>
<dbReference type="Gene3D" id="3.40.50.2300">
    <property type="match status" value="1"/>
</dbReference>
<feature type="modified residue" description="4-aspartylphosphate" evidence="1">
    <location>
        <position position="57"/>
    </location>
</feature>
<dbReference type="KEGG" id="ffl:HYN86_08575"/>
<keyword evidence="5" id="KW-1185">Reference proteome</keyword>
<gene>
    <name evidence="4" type="ORF">HYN86_08575</name>
</gene>
<feature type="domain" description="HTH LytTR-type" evidence="3">
    <location>
        <begin position="136"/>
        <end position="227"/>
    </location>
</feature>
<dbReference type="SMART" id="SM00850">
    <property type="entry name" value="LytTR"/>
    <property type="match status" value="1"/>
</dbReference>
<dbReference type="GO" id="GO:0003677">
    <property type="term" value="F:DNA binding"/>
    <property type="evidence" value="ECO:0007669"/>
    <property type="project" value="UniProtKB-KW"/>
</dbReference>
<proteinExistence type="predicted"/>
<dbReference type="Proteomes" id="UP000251561">
    <property type="component" value="Chromosome"/>
</dbReference>
<dbReference type="InterPro" id="IPR011006">
    <property type="entry name" value="CheY-like_superfamily"/>
</dbReference>
<accession>A0A344LRW0</accession>